<dbReference type="RefSeq" id="WP_094097952.1">
    <property type="nucleotide sequence ID" value="NZ_CP021361.1"/>
</dbReference>
<dbReference type="SMART" id="SM00065">
    <property type="entry name" value="GAF"/>
    <property type="match status" value="1"/>
</dbReference>
<evidence type="ECO:0000313" key="6">
    <source>
        <dbReference type="Proteomes" id="UP000194432"/>
    </source>
</evidence>
<evidence type="ECO:0000256" key="3">
    <source>
        <dbReference type="SAM" id="Coils"/>
    </source>
</evidence>
<dbReference type="SMART" id="SM00267">
    <property type="entry name" value="GGDEF"/>
    <property type="match status" value="1"/>
</dbReference>
<dbReference type="InterPro" id="IPR029016">
    <property type="entry name" value="GAF-like_dom_sf"/>
</dbReference>
<dbReference type="FunFam" id="3.30.70.270:FF:000001">
    <property type="entry name" value="Diguanylate cyclase domain protein"/>
    <property type="match status" value="1"/>
</dbReference>
<dbReference type="PANTHER" id="PTHR45138">
    <property type="entry name" value="REGULATORY COMPONENTS OF SENSORY TRANSDUCTION SYSTEM"/>
    <property type="match status" value="1"/>
</dbReference>
<dbReference type="Proteomes" id="UP000194432">
    <property type="component" value="Chromosome 1"/>
</dbReference>
<proteinExistence type="predicted"/>
<dbReference type="Gene3D" id="3.30.70.270">
    <property type="match status" value="1"/>
</dbReference>
<gene>
    <name evidence="5" type="ORF">CBP34_10065</name>
</gene>
<dbReference type="CDD" id="cd01949">
    <property type="entry name" value="GGDEF"/>
    <property type="match status" value="1"/>
</dbReference>
<keyword evidence="3" id="KW-0175">Coiled coil</keyword>
<organism evidence="5 6">
    <name type="scientific">Acidovorax carolinensis</name>
    <dbReference type="NCBI Taxonomy" id="553814"/>
    <lineage>
        <taxon>Bacteria</taxon>
        <taxon>Pseudomonadati</taxon>
        <taxon>Pseudomonadota</taxon>
        <taxon>Betaproteobacteria</taxon>
        <taxon>Burkholderiales</taxon>
        <taxon>Comamonadaceae</taxon>
        <taxon>Acidovorax</taxon>
    </lineage>
</organism>
<feature type="coiled-coil region" evidence="3">
    <location>
        <begin position="173"/>
        <end position="200"/>
    </location>
</feature>
<feature type="domain" description="GGDEF" evidence="4">
    <location>
        <begin position="231"/>
        <end position="357"/>
    </location>
</feature>
<keyword evidence="6" id="KW-1185">Reference proteome</keyword>
<dbReference type="InterPro" id="IPR043128">
    <property type="entry name" value="Rev_trsase/Diguanyl_cyclase"/>
</dbReference>
<dbReference type="InterPro" id="IPR003018">
    <property type="entry name" value="GAF"/>
</dbReference>
<dbReference type="EC" id="2.7.7.65" evidence="1"/>
<dbReference type="SUPFAM" id="SSF55073">
    <property type="entry name" value="Nucleotide cyclase"/>
    <property type="match status" value="1"/>
</dbReference>
<dbReference type="PANTHER" id="PTHR45138:SF9">
    <property type="entry name" value="DIGUANYLATE CYCLASE DGCM-RELATED"/>
    <property type="match status" value="1"/>
</dbReference>
<dbReference type="Gene3D" id="3.30.450.40">
    <property type="match status" value="1"/>
</dbReference>
<comment type="catalytic activity">
    <reaction evidence="2">
        <text>2 GTP = 3',3'-c-di-GMP + 2 diphosphate</text>
        <dbReference type="Rhea" id="RHEA:24898"/>
        <dbReference type="ChEBI" id="CHEBI:33019"/>
        <dbReference type="ChEBI" id="CHEBI:37565"/>
        <dbReference type="ChEBI" id="CHEBI:58805"/>
        <dbReference type="EC" id="2.7.7.65"/>
    </reaction>
</comment>
<protein>
    <recommendedName>
        <fullName evidence="1">diguanylate cyclase</fullName>
        <ecNumber evidence="1">2.7.7.65</ecNumber>
    </recommendedName>
</protein>
<dbReference type="EMBL" id="CP021361">
    <property type="protein sequence ID" value="ART51930.1"/>
    <property type="molecule type" value="Genomic_DNA"/>
</dbReference>
<dbReference type="InterPro" id="IPR000160">
    <property type="entry name" value="GGDEF_dom"/>
</dbReference>
<evidence type="ECO:0000313" key="5">
    <source>
        <dbReference type="EMBL" id="ART51930.1"/>
    </source>
</evidence>
<dbReference type="GO" id="GO:0052621">
    <property type="term" value="F:diguanylate cyclase activity"/>
    <property type="evidence" value="ECO:0007669"/>
    <property type="project" value="UniProtKB-EC"/>
</dbReference>
<dbReference type="InterPro" id="IPR050469">
    <property type="entry name" value="Diguanylate_Cyclase"/>
</dbReference>
<accession>A0A240U3I9</accession>
<reference evidence="5 6" key="1">
    <citation type="submission" date="2017-05" db="EMBL/GenBank/DDBJ databases">
        <title>Polyphasic characterization of four soil-derived phenanthrene-degrading Acidovorax strains and proposal of Acidovorax phenanthrenivorans sp. nov.</title>
        <authorList>
            <person name="Singleton D.R."/>
            <person name="Lee J."/>
            <person name="Dickey A.N."/>
            <person name="Stroud A."/>
            <person name="Scholl E.H."/>
            <person name="Wright F.A."/>
            <person name="Aitken M.D."/>
        </authorList>
    </citation>
    <scope>NUCLEOTIDE SEQUENCE [LARGE SCALE GENOMIC DNA]</scope>
    <source>
        <strain evidence="5">NA3</strain>
    </source>
</reference>
<evidence type="ECO:0000259" key="4">
    <source>
        <dbReference type="PROSITE" id="PS50887"/>
    </source>
</evidence>
<dbReference type="KEGG" id="acin:CBP34_10065"/>
<dbReference type="GO" id="GO:0043709">
    <property type="term" value="P:cell adhesion involved in single-species biofilm formation"/>
    <property type="evidence" value="ECO:0007669"/>
    <property type="project" value="TreeGrafter"/>
</dbReference>
<dbReference type="GO" id="GO:1902201">
    <property type="term" value="P:negative regulation of bacterial-type flagellum-dependent cell motility"/>
    <property type="evidence" value="ECO:0007669"/>
    <property type="project" value="TreeGrafter"/>
</dbReference>
<name>A0A240U3I9_9BURK</name>
<dbReference type="PROSITE" id="PS50887">
    <property type="entry name" value="GGDEF"/>
    <property type="match status" value="1"/>
</dbReference>
<sequence length="357" mass="38590">MESKPTTPADAAQIQAALTDPRRLAAVRDTGLLDTPPEEVFDRLTRLAAKLTGAPVTFVSLLDADRDFYKSAYGLGTTRQLSGRTFCHYPLVSGQALILEDVTQLPVFRDVPTVKSLGIRAYAGIPLRTESGEVLGSFCAVDFKPKQWTEQDVEIISELAHSAMREIRLRMALKDASALNQQLQAQIQKVDALNRALSEMATTDALTGVANRRAFDHSLQLELAIVERRGTPLSLLMLDVDHFKRINDTYGHEAGDKVLVAIAQLLGGCARVIDVVARVGGEEFAVILPNTDAGGAHEVAERMRSAVARSNWLGQPTTVSIGAATLHDKEDAASLYARADAALYAAKTAGRDRVAMA</sequence>
<dbReference type="Pfam" id="PF00990">
    <property type="entry name" value="GGDEF"/>
    <property type="match status" value="1"/>
</dbReference>
<dbReference type="NCBIfam" id="TIGR00254">
    <property type="entry name" value="GGDEF"/>
    <property type="match status" value="1"/>
</dbReference>
<evidence type="ECO:0000256" key="2">
    <source>
        <dbReference type="ARBA" id="ARBA00034247"/>
    </source>
</evidence>
<dbReference type="Pfam" id="PF01590">
    <property type="entry name" value="GAF"/>
    <property type="match status" value="1"/>
</dbReference>
<dbReference type="SUPFAM" id="SSF55781">
    <property type="entry name" value="GAF domain-like"/>
    <property type="match status" value="1"/>
</dbReference>
<evidence type="ECO:0000256" key="1">
    <source>
        <dbReference type="ARBA" id="ARBA00012528"/>
    </source>
</evidence>
<dbReference type="InterPro" id="IPR029787">
    <property type="entry name" value="Nucleotide_cyclase"/>
</dbReference>
<dbReference type="GO" id="GO:0005886">
    <property type="term" value="C:plasma membrane"/>
    <property type="evidence" value="ECO:0007669"/>
    <property type="project" value="TreeGrafter"/>
</dbReference>
<dbReference type="AlphaFoldDB" id="A0A240U3I9"/>